<dbReference type="GO" id="GO:0006355">
    <property type="term" value="P:regulation of DNA-templated transcription"/>
    <property type="evidence" value="ECO:0007669"/>
    <property type="project" value="InterPro"/>
</dbReference>
<dbReference type="InterPro" id="IPR010985">
    <property type="entry name" value="Ribbon_hlx_hlx"/>
</dbReference>
<sequence>MAKSTLTDDPVREQDKFMLRLPEGMRDRIRAKAEQNGRSMNAEIVALLEREYPAPTDVMHVHLANIRRALDQYERETDPRARLHLQHMVEAMVTSGHNLQIDWDPDDDLPF</sequence>
<dbReference type="SUPFAM" id="SSF47598">
    <property type="entry name" value="Ribbon-helix-helix"/>
    <property type="match status" value="1"/>
</dbReference>
<dbReference type="EMBL" id="JAVDSW010000001">
    <property type="protein sequence ID" value="MDR6700712.1"/>
    <property type="molecule type" value="Genomic_DNA"/>
</dbReference>
<reference evidence="2" key="1">
    <citation type="submission" date="2023-07" db="EMBL/GenBank/DDBJ databases">
        <title>Sorghum-associated microbial communities from plants grown in Nebraska, USA.</title>
        <authorList>
            <person name="Schachtman D."/>
        </authorList>
    </citation>
    <scope>NUCLEOTIDE SEQUENCE</scope>
    <source>
        <strain evidence="2">1457</strain>
    </source>
</reference>
<accession>A0AAW8LL42</accession>
<protein>
    <submittedName>
        <fullName evidence="2">Plasmid stability protein</fullName>
    </submittedName>
</protein>
<evidence type="ECO:0000313" key="2">
    <source>
        <dbReference type="EMBL" id="MDR6700712.1"/>
    </source>
</evidence>
<proteinExistence type="predicted"/>
<dbReference type="Pfam" id="PF03869">
    <property type="entry name" value="Arc"/>
    <property type="match status" value="1"/>
</dbReference>
<name>A0AAW8LL42_AGRTU</name>
<evidence type="ECO:0000313" key="3">
    <source>
        <dbReference type="Proteomes" id="UP001265315"/>
    </source>
</evidence>
<dbReference type="AlphaFoldDB" id="A0AAW8LL42"/>
<evidence type="ECO:0000259" key="1">
    <source>
        <dbReference type="Pfam" id="PF03869"/>
    </source>
</evidence>
<organism evidence="2 3">
    <name type="scientific">Agrobacterium tumefaciens</name>
    <dbReference type="NCBI Taxonomy" id="358"/>
    <lineage>
        <taxon>Bacteria</taxon>
        <taxon>Pseudomonadati</taxon>
        <taxon>Pseudomonadota</taxon>
        <taxon>Alphaproteobacteria</taxon>
        <taxon>Hyphomicrobiales</taxon>
        <taxon>Rhizobiaceae</taxon>
        <taxon>Rhizobium/Agrobacterium group</taxon>
        <taxon>Agrobacterium</taxon>
        <taxon>Agrobacterium tumefaciens complex</taxon>
    </lineage>
</organism>
<comment type="caution">
    <text evidence="2">The sequence shown here is derived from an EMBL/GenBank/DDBJ whole genome shotgun (WGS) entry which is preliminary data.</text>
</comment>
<dbReference type="InterPro" id="IPR013321">
    <property type="entry name" value="Arc_rbn_hlx_hlx"/>
</dbReference>
<gene>
    <name evidence="2" type="ORF">J2W61_000540</name>
</gene>
<dbReference type="InterPro" id="IPR005569">
    <property type="entry name" value="Arc_DNA-bd_dom"/>
</dbReference>
<feature type="domain" description="Arc-like DNA binding" evidence="1">
    <location>
        <begin position="12"/>
        <end position="49"/>
    </location>
</feature>
<dbReference type="Gene3D" id="1.10.1220.10">
    <property type="entry name" value="Met repressor-like"/>
    <property type="match status" value="1"/>
</dbReference>
<dbReference type="GO" id="GO:0003677">
    <property type="term" value="F:DNA binding"/>
    <property type="evidence" value="ECO:0007669"/>
    <property type="project" value="InterPro"/>
</dbReference>
<dbReference type="RefSeq" id="WP_209689582.1">
    <property type="nucleotide sequence ID" value="NZ_JAGIPM010000004.1"/>
</dbReference>
<dbReference type="Proteomes" id="UP001265315">
    <property type="component" value="Unassembled WGS sequence"/>
</dbReference>